<keyword evidence="1" id="KW-0472">Membrane</keyword>
<keyword evidence="1" id="KW-1133">Transmembrane helix</keyword>
<evidence type="ECO:0000313" key="2">
    <source>
        <dbReference type="EMBL" id="GEO15933.1"/>
    </source>
</evidence>
<evidence type="ECO:0000256" key="1">
    <source>
        <dbReference type="SAM" id="Phobius"/>
    </source>
</evidence>
<evidence type="ECO:0000313" key="3">
    <source>
        <dbReference type="Proteomes" id="UP000321085"/>
    </source>
</evidence>
<reference evidence="2 3" key="1">
    <citation type="submission" date="2019-07" db="EMBL/GenBank/DDBJ databases">
        <title>Whole genome shotgun sequence of Microvirga aerophila NBRC 106136.</title>
        <authorList>
            <person name="Hosoyama A."/>
            <person name="Uohara A."/>
            <person name="Ohji S."/>
            <person name="Ichikawa N."/>
        </authorList>
    </citation>
    <scope>NUCLEOTIDE SEQUENCE [LARGE SCALE GENOMIC DNA]</scope>
    <source>
        <strain evidence="2 3">NBRC 106136</strain>
    </source>
</reference>
<dbReference type="EMBL" id="BJYU01000051">
    <property type="protein sequence ID" value="GEO15933.1"/>
    <property type="molecule type" value="Genomic_DNA"/>
</dbReference>
<comment type="caution">
    <text evidence="2">The sequence shown here is derived from an EMBL/GenBank/DDBJ whole genome shotgun (WGS) entry which is preliminary data.</text>
</comment>
<accession>A0A512BVG3</accession>
<evidence type="ECO:0008006" key="4">
    <source>
        <dbReference type="Google" id="ProtNLM"/>
    </source>
</evidence>
<gene>
    <name evidence="2" type="ORF">MAE02_36290</name>
</gene>
<dbReference type="AlphaFoldDB" id="A0A512BVG3"/>
<sequence>MGQPLDHASVAGVPKVLLRLEGMALLALATAVYGFMDLSWWLYVALFFAPDVSFAAYGAGPRLGAMVYNALHSMVGPALLVGVGFLADSPILLGGAAIWAAHIGFDRMLGYGLKYGTGFNDTHLGRIGRAQAGA</sequence>
<dbReference type="Pfam" id="PF14079">
    <property type="entry name" value="DUF4260"/>
    <property type="match status" value="1"/>
</dbReference>
<name>A0A512BVG3_9HYPH</name>
<protein>
    <recommendedName>
        <fullName evidence="4">DUF4260 domain-containing protein</fullName>
    </recommendedName>
</protein>
<dbReference type="InterPro" id="IPR025356">
    <property type="entry name" value="DUF4260"/>
</dbReference>
<organism evidence="2 3">
    <name type="scientific">Microvirga aerophila</name>
    <dbReference type="NCBI Taxonomy" id="670291"/>
    <lineage>
        <taxon>Bacteria</taxon>
        <taxon>Pseudomonadati</taxon>
        <taxon>Pseudomonadota</taxon>
        <taxon>Alphaproteobacteria</taxon>
        <taxon>Hyphomicrobiales</taxon>
        <taxon>Methylobacteriaceae</taxon>
        <taxon>Microvirga</taxon>
    </lineage>
</organism>
<feature type="transmembrane region" description="Helical" evidence="1">
    <location>
        <begin position="40"/>
        <end position="59"/>
    </location>
</feature>
<keyword evidence="3" id="KW-1185">Reference proteome</keyword>
<keyword evidence="1" id="KW-0812">Transmembrane</keyword>
<proteinExistence type="predicted"/>
<dbReference type="Proteomes" id="UP000321085">
    <property type="component" value="Unassembled WGS sequence"/>
</dbReference>
<feature type="transmembrane region" description="Helical" evidence="1">
    <location>
        <begin position="79"/>
        <end position="101"/>
    </location>
</feature>